<keyword evidence="3" id="KW-1185">Reference proteome</keyword>
<evidence type="ECO:0000313" key="3">
    <source>
        <dbReference type="Proteomes" id="UP000238937"/>
    </source>
</evidence>
<accession>A0A2T1GK43</accession>
<protein>
    <recommendedName>
        <fullName evidence="1">Glycosyl transferase family 1 domain-containing protein</fullName>
    </recommendedName>
</protein>
<comment type="caution">
    <text evidence="2">The sequence shown here is derived from an EMBL/GenBank/DDBJ whole genome shotgun (WGS) entry which is preliminary data.</text>
</comment>
<proteinExistence type="predicted"/>
<name>A0A2T1GK43_9CYAN</name>
<dbReference type="AlphaFoldDB" id="A0A2T1GK43"/>
<dbReference type="InterPro" id="IPR001296">
    <property type="entry name" value="Glyco_trans_1"/>
</dbReference>
<gene>
    <name evidence="2" type="ORF">C7B77_06115</name>
</gene>
<evidence type="ECO:0000259" key="1">
    <source>
        <dbReference type="Pfam" id="PF00534"/>
    </source>
</evidence>
<evidence type="ECO:0000313" key="2">
    <source>
        <dbReference type="EMBL" id="PSB58070.1"/>
    </source>
</evidence>
<dbReference type="SUPFAM" id="SSF53756">
    <property type="entry name" value="UDP-Glycosyltransferase/glycogen phosphorylase"/>
    <property type="match status" value="1"/>
</dbReference>
<dbReference type="Gene3D" id="3.40.50.2000">
    <property type="entry name" value="Glycogen Phosphorylase B"/>
    <property type="match status" value="2"/>
</dbReference>
<dbReference type="Proteomes" id="UP000238937">
    <property type="component" value="Unassembled WGS sequence"/>
</dbReference>
<dbReference type="Pfam" id="PF00534">
    <property type="entry name" value="Glycos_transf_1"/>
    <property type="match status" value="1"/>
</dbReference>
<dbReference type="PANTHER" id="PTHR12526">
    <property type="entry name" value="GLYCOSYLTRANSFERASE"/>
    <property type="match status" value="1"/>
</dbReference>
<dbReference type="EMBL" id="PVWO01000049">
    <property type="protein sequence ID" value="PSB58070.1"/>
    <property type="molecule type" value="Genomic_DNA"/>
</dbReference>
<dbReference type="OrthoDB" id="503519at2"/>
<dbReference type="PANTHER" id="PTHR12526:SF630">
    <property type="entry name" value="GLYCOSYLTRANSFERASE"/>
    <property type="match status" value="1"/>
</dbReference>
<feature type="domain" description="Glycosyl transferase family 1" evidence="1">
    <location>
        <begin position="216"/>
        <end position="376"/>
    </location>
</feature>
<organism evidence="2 3">
    <name type="scientific">Chamaesiphon polymorphus CCALA 037</name>
    <dbReference type="NCBI Taxonomy" id="2107692"/>
    <lineage>
        <taxon>Bacteria</taxon>
        <taxon>Bacillati</taxon>
        <taxon>Cyanobacteriota</taxon>
        <taxon>Cyanophyceae</taxon>
        <taxon>Gomontiellales</taxon>
        <taxon>Chamaesiphonaceae</taxon>
        <taxon>Chamaesiphon</taxon>
    </lineage>
</organism>
<reference evidence="2 3" key="1">
    <citation type="submission" date="2018-03" db="EMBL/GenBank/DDBJ databases">
        <title>The ancient ancestry and fast evolution of plastids.</title>
        <authorList>
            <person name="Moore K.R."/>
            <person name="Magnabosco C."/>
            <person name="Momper L."/>
            <person name="Gold D.A."/>
            <person name="Bosak T."/>
            <person name="Fournier G.P."/>
        </authorList>
    </citation>
    <scope>NUCLEOTIDE SEQUENCE [LARGE SCALE GENOMIC DNA]</scope>
    <source>
        <strain evidence="2 3">CCALA 037</strain>
    </source>
</reference>
<sequence length="402" mass="46337">MVENKSLKMIIVSDYLFYKDRDGNYWSEVPWDKEFTDLFSPNAFVYLVGKVKNVDTPNRIHHLVDSNYYEVLPLSNWTGLRQWLKLIPEVTRAVKKHYHQVDVVILKLFYLNSVLVWFCSRFWKSGKQPVLASLLVGDSEEAFLLRDDVVSSSWLRSGSAKLVKQVISLMQYDVDVAGFVAEFLHRKFAPKRKNVVISNESWLKEWMFMNRSRSPQDRPTKILFVGRLIDRKRIYSLTETVIDLIKSGRNIHLTIVGDGVLMPAIKELIATHQLQSHFTLTGWLRPLSPELIDCYREHDIFCLPSYAEGLPLVILEAMANGVATIATDVSGIPEIIRHEETGLLIPRDDKIALNQAICRYLDEPELWRKCIDNGYEVAKQNSFVAARSKFAKAVMKAIEHQH</sequence>